<dbReference type="Proteomes" id="UP000288197">
    <property type="component" value="Unassembled WGS sequence"/>
</dbReference>
<sequence length="59" mass="6648">MNRKFTPLEIVGIIILAIIGINLLQFLTGVAFSLIKLAFPIVVIAGLWYYFSNQKSSYK</sequence>
<feature type="transmembrane region" description="Helical" evidence="1">
    <location>
        <begin position="30"/>
        <end position="51"/>
    </location>
</feature>
<dbReference type="RefSeq" id="WP_114289159.1">
    <property type="nucleotide sequence ID" value="NZ_JAFLWP010000002.1"/>
</dbReference>
<dbReference type="GeneID" id="63145968"/>
<reference evidence="2 3" key="1">
    <citation type="submission" date="2017-05" db="EMBL/GenBank/DDBJ databases">
        <title>Vagococcus spp. assemblies.</title>
        <authorList>
            <person name="Gulvik C.A."/>
        </authorList>
    </citation>
    <scope>NUCLEOTIDE SEQUENCE [LARGE SCALE GENOMIC DNA]</scope>
    <source>
        <strain evidence="2 3">NCFB 2497</strain>
    </source>
</reference>
<evidence type="ECO:0000256" key="1">
    <source>
        <dbReference type="SAM" id="Phobius"/>
    </source>
</evidence>
<dbReference type="AlphaFoldDB" id="A0A369AZZ2"/>
<keyword evidence="1" id="KW-0472">Membrane</keyword>
<evidence type="ECO:0000313" key="2">
    <source>
        <dbReference type="EMBL" id="RSU03766.1"/>
    </source>
</evidence>
<dbReference type="EMBL" id="NGJX01000003">
    <property type="protein sequence ID" value="RSU03766.1"/>
    <property type="molecule type" value="Genomic_DNA"/>
</dbReference>
<comment type="caution">
    <text evidence="2">The sequence shown here is derived from an EMBL/GenBank/DDBJ whole genome shotgun (WGS) entry which is preliminary data.</text>
</comment>
<name>A0A369AZZ2_9ENTE</name>
<protein>
    <submittedName>
        <fullName evidence="2">Uncharacterized protein</fullName>
    </submittedName>
</protein>
<keyword evidence="1" id="KW-0812">Transmembrane</keyword>
<accession>A0A369AZZ2</accession>
<evidence type="ECO:0000313" key="3">
    <source>
        <dbReference type="Proteomes" id="UP000288197"/>
    </source>
</evidence>
<keyword evidence="1" id="KW-1133">Transmembrane helix</keyword>
<keyword evidence="3" id="KW-1185">Reference proteome</keyword>
<proteinExistence type="predicted"/>
<feature type="transmembrane region" description="Helical" evidence="1">
    <location>
        <begin position="7"/>
        <end position="24"/>
    </location>
</feature>
<gene>
    <name evidence="2" type="ORF">CBF32_03600</name>
</gene>
<organism evidence="2 3">
    <name type="scientific">Vagococcus fluvialis</name>
    <dbReference type="NCBI Taxonomy" id="2738"/>
    <lineage>
        <taxon>Bacteria</taxon>
        <taxon>Bacillati</taxon>
        <taxon>Bacillota</taxon>
        <taxon>Bacilli</taxon>
        <taxon>Lactobacillales</taxon>
        <taxon>Enterococcaceae</taxon>
        <taxon>Vagococcus</taxon>
    </lineage>
</organism>